<proteinExistence type="predicted"/>
<dbReference type="EMBL" id="FNYH01000008">
    <property type="protein sequence ID" value="SEI72796.1"/>
    <property type="molecule type" value="Genomic_DNA"/>
</dbReference>
<protein>
    <submittedName>
        <fullName evidence="3">Ca-activated chloride channel family protein</fullName>
    </submittedName>
</protein>
<dbReference type="InterPro" id="IPR050768">
    <property type="entry name" value="UPF0353/GerABKA_families"/>
</dbReference>
<sequence length="318" mass="35607">MSISWLTPWVYLLLPLPWLLAWWLPQIRVSTWALRVPFLAQLQRRQDANSRLWQAWWRHLLAAFVWIACVSAAAGPVYLSKPVELPYLGRQLMLVVDLSGSMEIQDADFRGQKLTRLQAVKSVVGEFVQARGRDQVGLVVFGDQPYLYVPLTLDHTLLVHQLNQLQARMAGNATAIGDALGLAVKKLLPYRQERTLILLTDGQNNAGTLSPEEALQLAASEGIRVYAIAFGDQSIAQEQQGWQSLITAQGGRLFQASNLAELQSVYQVIQQLEPASQARWWQAQTSLSVWCLLAAIAAWLLGALLHGWQSRHEASLKQ</sequence>
<dbReference type="SMART" id="SM00327">
    <property type="entry name" value="VWA"/>
    <property type="match status" value="1"/>
</dbReference>
<evidence type="ECO:0000313" key="4">
    <source>
        <dbReference type="Proteomes" id="UP000242999"/>
    </source>
</evidence>
<name>A0A1H6T0Q8_9GAMM</name>
<keyword evidence="1" id="KW-0472">Membrane</keyword>
<dbReference type="PANTHER" id="PTHR22550:SF18">
    <property type="entry name" value="VWFA DOMAIN-CONTAINING PROTEIN"/>
    <property type="match status" value="1"/>
</dbReference>
<dbReference type="Proteomes" id="UP000242999">
    <property type="component" value="Unassembled WGS sequence"/>
</dbReference>
<dbReference type="OrthoDB" id="6206554at2"/>
<feature type="transmembrane region" description="Helical" evidence="1">
    <location>
        <begin position="60"/>
        <end position="79"/>
    </location>
</feature>
<gene>
    <name evidence="3" type="ORF">SAMN05421831_108137</name>
</gene>
<feature type="transmembrane region" description="Helical" evidence="1">
    <location>
        <begin position="6"/>
        <end position="25"/>
    </location>
</feature>
<evidence type="ECO:0000259" key="2">
    <source>
        <dbReference type="PROSITE" id="PS50234"/>
    </source>
</evidence>
<feature type="transmembrane region" description="Helical" evidence="1">
    <location>
        <begin position="287"/>
        <end position="308"/>
    </location>
</feature>
<evidence type="ECO:0000256" key="1">
    <source>
        <dbReference type="SAM" id="Phobius"/>
    </source>
</evidence>
<dbReference type="RefSeq" id="WP_093310386.1">
    <property type="nucleotide sequence ID" value="NZ_FNYH01000008.1"/>
</dbReference>
<evidence type="ECO:0000313" key="3">
    <source>
        <dbReference type="EMBL" id="SEI72796.1"/>
    </source>
</evidence>
<keyword evidence="1" id="KW-1133">Transmembrane helix</keyword>
<dbReference type="Pfam" id="PF13519">
    <property type="entry name" value="VWA_2"/>
    <property type="match status" value="1"/>
</dbReference>
<keyword evidence="1" id="KW-0812">Transmembrane</keyword>
<dbReference type="AlphaFoldDB" id="A0A1H6T0Q8"/>
<dbReference type="SUPFAM" id="SSF53300">
    <property type="entry name" value="vWA-like"/>
    <property type="match status" value="1"/>
</dbReference>
<dbReference type="InterPro" id="IPR002035">
    <property type="entry name" value="VWF_A"/>
</dbReference>
<dbReference type="PROSITE" id="PS50234">
    <property type="entry name" value="VWFA"/>
    <property type="match status" value="1"/>
</dbReference>
<reference evidence="4" key="1">
    <citation type="submission" date="2016-10" db="EMBL/GenBank/DDBJ databases">
        <authorList>
            <person name="Varghese N."/>
            <person name="Submissions S."/>
        </authorList>
    </citation>
    <scope>NUCLEOTIDE SEQUENCE [LARGE SCALE GENOMIC DNA]</scope>
    <source>
        <strain evidence="4">DSM 7165</strain>
    </source>
</reference>
<organism evidence="3 4">
    <name type="scientific">Allopseudospirillum japonicum</name>
    <dbReference type="NCBI Taxonomy" id="64971"/>
    <lineage>
        <taxon>Bacteria</taxon>
        <taxon>Pseudomonadati</taxon>
        <taxon>Pseudomonadota</taxon>
        <taxon>Gammaproteobacteria</taxon>
        <taxon>Oceanospirillales</taxon>
        <taxon>Oceanospirillaceae</taxon>
        <taxon>Allopseudospirillum</taxon>
    </lineage>
</organism>
<dbReference type="STRING" id="64971.SAMN05421831_108137"/>
<dbReference type="Gene3D" id="3.40.50.410">
    <property type="entry name" value="von Willebrand factor, type A domain"/>
    <property type="match status" value="1"/>
</dbReference>
<dbReference type="PANTHER" id="PTHR22550">
    <property type="entry name" value="SPORE GERMINATION PROTEIN"/>
    <property type="match status" value="1"/>
</dbReference>
<feature type="domain" description="VWFA" evidence="2">
    <location>
        <begin position="91"/>
        <end position="269"/>
    </location>
</feature>
<keyword evidence="4" id="KW-1185">Reference proteome</keyword>
<accession>A0A1H6T0Q8</accession>
<dbReference type="InterPro" id="IPR036465">
    <property type="entry name" value="vWFA_dom_sf"/>
</dbReference>